<reference evidence="2" key="1">
    <citation type="submission" date="2022-11" db="UniProtKB">
        <authorList>
            <consortium name="WormBaseParasite"/>
        </authorList>
    </citation>
    <scope>IDENTIFICATION</scope>
</reference>
<name>A0AC35GH70_9BILA</name>
<protein>
    <submittedName>
        <fullName evidence="2">Uncharacterized protein</fullName>
    </submittedName>
</protein>
<accession>A0AC35GH70</accession>
<evidence type="ECO:0000313" key="2">
    <source>
        <dbReference type="WBParaSite" id="PS1159_v2.g4948.t1"/>
    </source>
</evidence>
<evidence type="ECO:0000313" key="1">
    <source>
        <dbReference type="Proteomes" id="UP000887580"/>
    </source>
</evidence>
<dbReference type="Proteomes" id="UP000887580">
    <property type="component" value="Unplaced"/>
</dbReference>
<dbReference type="WBParaSite" id="PS1159_v2.g4948.t1">
    <property type="protein sequence ID" value="PS1159_v2.g4948.t1"/>
    <property type="gene ID" value="PS1159_v2.g4948"/>
</dbReference>
<organism evidence="1 2">
    <name type="scientific">Panagrolaimus sp. PS1159</name>
    <dbReference type="NCBI Taxonomy" id="55785"/>
    <lineage>
        <taxon>Eukaryota</taxon>
        <taxon>Metazoa</taxon>
        <taxon>Ecdysozoa</taxon>
        <taxon>Nematoda</taxon>
        <taxon>Chromadorea</taxon>
        <taxon>Rhabditida</taxon>
        <taxon>Tylenchina</taxon>
        <taxon>Panagrolaimomorpha</taxon>
        <taxon>Panagrolaimoidea</taxon>
        <taxon>Panagrolaimidae</taxon>
        <taxon>Panagrolaimus</taxon>
    </lineage>
</organism>
<proteinExistence type="predicted"/>
<sequence>CQIGCKDLEQLDSTCDNRCSSTKAIDSCFQGCYAVSNIFLHQIQYLLNHVTVEAKLDPLRGIILLWTFGDSFGITLQEISAANIQWHAQTRSHQTMLKSGSGWKWTEFPPG</sequence>